<proteinExistence type="predicted"/>
<dbReference type="SUPFAM" id="SSF55781">
    <property type="entry name" value="GAF domain-like"/>
    <property type="match status" value="1"/>
</dbReference>
<sequence length="486" mass="53806">MAKLITYSNDASAQLTTQSDNPEFYQQLFKLNEIAIELGKAPTLDDLFRLAVENCLNHLAIDRMGILMIEQKTDGQQWMRGTWGTDEVGNVRSESHDTAPILDKVKQVIHEVSTQGKVCVWHDQSLYEFTEKQGEIIEVGHGWNAAIAIWDKDVVIGWVACDNLLQHRPFEIYQSHILRLFGSLLGELIKQKLAEQTQQHLNQQLRSTLAQLQHTQKELIAAEKHAALNDLVIGMAHEMNTPLGVIKTAASLQPEVFKELQQDLSSGTISKNKLVHAINVGLESQSLIDVNIDKIAQLVSQFKRLSALQHSQNRNDNIVLNDWLTANVKLYLTPYQQQLALLNISVEAPEQSVIIDSQMLGQVLESLLQNAMEHGLCDATQGQLKVSAKILNKNSAATQGEAHQQPTSQAVLVLLIEDNGPGIAPHLVDKVFDAFYTSSRGKGNKGLGLHMVYNLVKQGLKGEINHFQPAAGGCGFSLTLPIAPNQ</sequence>
<dbReference type="GO" id="GO:0000155">
    <property type="term" value="F:phosphorelay sensor kinase activity"/>
    <property type="evidence" value="ECO:0007669"/>
    <property type="project" value="InterPro"/>
</dbReference>
<dbReference type="PRINTS" id="PR00344">
    <property type="entry name" value="BCTRLSENSOR"/>
</dbReference>
<dbReference type="OrthoDB" id="2521613at2"/>
<name>A0A418YHB4_9GAMM</name>
<dbReference type="InterPro" id="IPR036890">
    <property type="entry name" value="HATPase_C_sf"/>
</dbReference>
<dbReference type="Gene3D" id="3.30.565.10">
    <property type="entry name" value="Histidine kinase-like ATPase, C-terminal domain"/>
    <property type="match status" value="1"/>
</dbReference>
<dbReference type="EMBL" id="QZCH01000004">
    <property type="protein sequence ID" value="RJG49437.1"/>
    <property type="molecule type" value="Genomic_DNA"/>
</dbReference>
<dbReference type="RefSeq" id="WP_119909772.1">
    <property type="nucleotide sequence ID" value="NZ_QZCH01000004.1"/>
</dbReference>
<dbReference type="SMART" id="SM00387">
    <property type="entry name" value="HATPase_c"/>
    <property type="match status" value="1"/>
</dbReference>
<comment type="catalytic activity">
    <reaction evidence="1">
        <text>ATP + protein L-histidine = ADP + protein N-phospho-L-histidine.</text>
        <dbReference type="EC" id="2.7.13.3"/>
    </reaction>
</comment>
<evidence type="ECO:0000259" key="4">
    <source>
        <dbReference type="PROSITE" id="PS50109"/>
    </source>
</evidence>
<protein>
    <recommendedName>
        <fullName evidence="2">histidine kinase</fullName>
        <ecNumber evidence="2">2.7.13.3</ecNumber>
    </recommendedName>
</protein>
<evidence type="ECO:0000256" key="3">
    <source>
        <dbReference type="ARBA" id="ARBA00022553"/>
    </source>
</evidence>
<evidence type="ECO:0000313" key="6">
    <source>
        <dbReference type="Proteomes" id="UP000283255"/>
    </source>
</evidence>
<dbReference type="PANTHER" id="PTHR43065:SF47">
    <property type="match status" value="1"/>
</dbReference>
<dbReference type="PANTHER" id="PTHR43065">
    <property type="entry name" value="SENSOR HISTIDINE KINASE"/>
    <property type="match status" value="1"/>
</dbReference>
<feature type="domain" description="Histidine kinase" evidence="4">
    <location>
        <begin position="234"/>
        <end position="484"/>
    </location>
</feature>
<keyword evidence="3" id="KW-0597">Phosphoprotein</keyword>
<dbReference type="EC" id="2.7.13.3" evidence="2"/>
<dbReference type="InterPro" id="IPR005467">
    <property type="entry name" value="His_kinase_dom"/>
</dbReference>
<evidence type="ECO:0000256" key="1">
    <source>
        <dbReference type="ARBA" id="ARBA00000085"/>
    </source>
</evidence>
<dbReference type="Proteomes" id="UP000283255">
    <property type="component" value="Unassembled WGS sequence"/>
</dbReference>
<dbReference type="InterPro" id="IPR003594">
    <property type="entry name" value="HATPase_dom"/>
</dbReference>
<dbReference type="InterPro" id="IPR003661">
    <property type="entry name" value="HisK_dim/P_dom"/>
</dbReference>
<dbReference type="CDD" id="cd00082">
    <property type="entry name" value="HisKA"/>
    <property type="match status" value="1"/>
</dbReference>
<dbReference type="PROSITE" id="PS50109">
    <property type="entry name" value="HIS_KIN"/>
    <property type="match status" value="1"/>
</dbReference>
<dbReference type="InterPro" id="IPR029016">
    <property type="entry name" value="GAF-like_dom_sf"/>
</dbReference>
<dbReference type="AlphaFoldDB" id="A0A418YHB4"/>
<dbReference type="Pfam" id="PF02518">
    <property type="entry name" value="HATPase_c"/>
    <property type="match status" value="1"/>
</dbReference>
<comment type="caution">
    <text evidence="5">The sequence shown here is derived from an EMBL/GenBank/DDBJ whole genome shotgun (WGS) entry which is preliminary data.</text>
</comment>
<reference evidence="5 6" key="2">
    <citation type="submission" date="2019-01" db="EMBL/GenBank/DDBJ databases">
        <title>Motilimonas pumilus sp. nov., isolated from the gut of sea cucumber (Apostichopus japonicus).</title>
        <authorList>
            <person name="Wang F.-Q."/>
            <person name="Ren L.-H."/>
            <person name="Lin Y.-W."/>
            <person name="Sun G.-H."/>
            <person name="Du Z.-J."/>
            <person name="Zhao J.-X."/>
            <person name="Liu X.-J."/>
            <person name="Liu L.-J."/>
        </authorList>
    </citation>
    <scope>NUCLEOTIDE SEQUENCE [LARGE SCALE GENOMIC DNA]</scope>
    <source>
        <strain evidence="5 6">PLHSC7-2</strain>
    </source>
</reference>
<evidence type="ECO:0000313" key="5">
    <source>
        <dbReference type="EMBL" id="RJG49437.1"/>
    </source>
</evidence>
<organism evidence="5 6">
    <name type="scientific">Motilimonas pumila</name>
    <dbReference type="NCBI Taxonomy" id="2303987"/>
    <lineage>
        <taxon>Bacteria</taxon>
        <taxon>Pseudomonadati</taxon>
        <taxon>Pseudomonadota</taxon>
        <taxon>Gammaproteobacteria</taxon>
        <taxon>Alteromonadales</taxon>
        <taxon>Alteromonadales genera incertae sedis</taxon>
        <taxon>Motilimonas</taxon>
    </lineage>
</organism>
<dbReference type="InterPro" id="IPR004358">
    <property type="entry name" value="Sig_transdc_His_kin-like_C"/>
</dbReference>
<reference evidence="5 6" key="1">
    <citation type="submission" date="2018-09" db="EMBL/GenBank/DDBJ databases">
        <authorList>
            <person name="Wang F."/>
        </authorList>
    </citation>
    <scope>NUCLEOTIDE SEQUENCE [LARGE SCALE GENOMIC DNA]</scope>
    <source>
        <strain evidence="5 6">PLHSC7-2</strain>
    </source>
</reference>
<evidence type="ECO:0000256" key="2">
    <source>
        <dbReference type="ARBA" id="ARBA00012438"/>
    </source>
</evidence>
<dbReference type="Gene3D" id="1.10.287.130">
    <property type="match status" value="1"/>
</dbReference>
<dbReference type="InterPro" id="IPR036097">
    <property type="entry name" value="HisK_dim/P_sf"/>
</dbReference>
<keyword evidence="6" id="KW-1185">Reference proteome</keyword>
<dbReference type="SUPFAM" id="SSF55874">
    <property type="entry name" value="ATPase domain of HSP90 chaperone/DNA topoisomerase II/histidine kinase"/>
    <property type="match status" value="1"/>
</dbReference>
<dbReference type="SUPFAM" id="SSF47384">
    <property type="entry name" value="Homodimeric domain of signal transducing histidine kinase"/>
    <property type="match status" value="1"/>
</dbReference>
<gene>
    <name evidence="5" type="ORF">D1Z90_05615</name>
</gene>
<accession>A0A418YHB4</accession>
<dbReference type="Gene3D" id="3.30.450.40">
    <property type="match status" value="1"/>
</dbReference>